<dbReference type="SMART" id="SM00855">
    <property type="entry name" value="PGAM"/>
    <property type="match status" value="1"/>
</dbReference>
<organism evidence="2 3">
    <name type="scientific">Ornithinibacter aureus</name>
    <dbReference type="NCBI Taxonomy" id="622664"/>
    <lineage>
        <taxon>Bacteria</taxon>
        <taxon>Bacillati</taxon>
        <taxon>Actinomycetota</taxon>
        <taxon>Actinomycetes</taxon>
        <taxon>Micrococcales</taxon>
        <taxon>Intrasporangiaceae</taxon>
        <taxon>Ornithinibacter</taxon>
    </lineage>
</organism>
<evidence type="ECO:0000313" key="2">
    <source>
        <dbReference type="EMBL" id="GAA4389161.1"/>
    </source>
</evidence>
<keyword evidence="3" id="KW-1185">Reference proteome</keyword>
<evidence type="ECO:0000256" key="1">
    <source>
        <dbReference type="SAM" id="MobiDB-lite"/>
    </source>
</evidence>
<feature type="region of interest" description="Disordered" evidence="1">
    <location>
        <begin position="1"/>
        <end position="21"/>
    </location>
</feature>
<dbReference type="Proteomes" id="UP001500390">
    <property type="component" value="Unassembled WGS sequence"/>
</dbReference>
<comment type="caution">
    <text evidence="2">The sequence shown here is derived from an EMBL/GenBank/DDBJ whole genome shotgun (WGS) entry which is preliminary data.</text>
</comment>
<dbReference type="RefSeq" id="WP_159901362.1">
    <property type="nucleotide sequence ID" value="NZ_BAABFX010000010.1"/>
</dbReference>
<dbReference type="PANTHER" id="PTHR48100">
    <property type="entry name" value="BROAD-SPECIFICITY PHOSPHATASE YOR283W-RELATED"/>
    <property type="match status" value="1"/>
</dbReference>
<protein>
    <submittedName>
        <fullName evidence="2">Histidine phosphatase family protein</fullName>
    </submittedName>
</protein>
<dbReference type="Pfam" id="PF00300">
    <property type="entry name" value="His_Phos_1"/>
    <property type="match status" value="1"/>
</dbReference>
<dbReference type="Gene3D" id="3.40.50.1240">
    <property type="entry name" value="Phosphoglycerate mutase-like"/>
    <property type="match status" value="1"/>
</dbReference>
<dbReference type="InterPro" id="IPR013078">
    <property type="entry name" value="His_Pase_superF_clade-1"/>
</dbReference>
<dbReference type="EMBL" id="BAABFX010000010">
    <property type="protein sequence ID" value="GAA4389161.1"/>
    <property type="molecule type" value="Genomic_DNA"/>
</dbReference>
<dbReference type="SUPFAM" id="SSF53254">
    <property type="entry name" value="Phosphoglycerate mutase-like"/>
    <property type="match status" value="1"/>
</dbReference>
<dbReference type="CDD" id="cd07067">
    <property type="entry name" value="HP_PGM_like"/>
    <property type="match status" value="1"/>
</dbReference>
<reference evidence="3" key="1">
    <citation type="journal article" date="2019" name="Int. J. Syst. Evol. Microbiol.">
        <title>The Global Catalogue of Microorganisms (GCM) 10K type strain sequencing project: providing services to taxonomists for standard genome sequencing and annotation.</title>
        <authorList>
            <consortium name="The Broad Institute Genomics Platform"/>
            <consortium name="The Broad Institute Genome Sequencing Center for Infectious Disease"/>
            <person name="Wu L."/>
            <person name="Ma J."/>
        </authorList>
    </citation>
    <scope>NUCLEOTIDE SEQUENCE [LARGE SCALE GENOMIC DNA]</scope>
    <source>
        <strain evidence="3">JCM 17738</strain>
    </source>
</reference>
<accession>A0ABP8JDK3</accession>
<dbReference type="InterPro" id="IPR050275">
    <property type="entry name" value="PGM_Phosphatase"/>
</dbReference>
<name>A0ABP8JDK3_9MICO</name>
<evidence type="ECO:0000313" key="3">
    <source>
        <dbReference type="Proteomes" id="UP001500390"/>
    </source>
</evidence>
<proteinExistence type="predicted"/>
<dbReference type="InterPro" id="IPR029033">
    <property type="entry name" value="His_PPase_superfam"/>
</dbReference>
<dbReference type="PANTHER" id="PTHR48100:SF51">
    <property type="entry name" value="PHOSPHOGLYCERATE MUTASE"/>
    <property type="match status" value="1"/>
</dbReference>
<sequence>MSTFPRAPGGPGGAGPTGDEPQRTVVHLLRHGEVHNPGRVLYGRLPGYHLSELGRHMAELAAEHLGDHDITHVVSSPLERARETAAPIAQGHELEITIDDRVIEADNAFEGLPVAGGAGLLKHPRLYPKFLNPLRPSWGEPYVEIVERMRLAIIDARAAARGHEAVIVSHQAPIWMIRLATEGRPLWHNPARRECSLASLTSLTFLGDELLSLSYSEPAASLLAQAQPGAGA</sequence>
<gene>
    <name evidence="2" type="ORF">GCM10023153_05100</name>
</gene>